<sequence>MKIRKVARTDRAHAAAPHFRKHQLYCAVLMTLAPALAVTASAQSFVNFDGSRTGDVNAAVASWANADEFKADWGLGAMNAQYAYAAGFSGRGVKVGAVDSGLSLTHQEFAGRDIKALPVTGIYANDGEQQDGNRRAWKAGDPFNTTGAKSPVNDNHGSHVSGTIAAARNGVGMMGVAFGSDYHITNSNGTDDSVYGVNMDYNYFRAAYGKLAQAGVRVINSSWGSPDPRDDFGTLAGVAAAYERLQGGGKKSWLDAAVDVAKESNVLHVFAAGNAGRDNVNIRSALPYFRPEMEQNWITAAALTSDLELPSFSNRCGLAKYWCVAAPGAEINSLDSSSDKGYENESGTSMAAPHVTGALGLLMERYPSLDNQAIRTILLTTAKHLGTGASDLPNTTFGWGIPDLNSCRGQGG</sequence>
<dbReference type="SUPFAM" id="SSF52743">
    <property type="entry name" value="Subtilisin-like"/>
    <property type="match status" value="1"/>
</dbReference>
<dbReference type="InterPro" id="IPR000209">
    <property type="entry name" value="Peptidase_S8/S53_dom"/>
</dbReference>
<dbReference type="PANTHER" id="PTHR43806:SF11">
    <property type="entry name" value="CEREVISIN-RELATED"/>
    <property type="match status" value="1"/>
</dbReference>
<dbReference type="PRINTS" id="PR00723">
    <property type="entry name" value="SUBTILISIN"/>
</dbReference>
<dbReference type="Proteomes" id="UP001260715">
    <property type="component" value="Unassembled WGS sequence"/>
</dbReference>
<dbReference type="GO" id="GO:0008233">
    <property type="term" value="F:peptidase activity"/>
    <property type="evidence" value="ECO:0007669"/>
    <property type="project" value="UniProtKB-KW"/>
</dbReference>
<keyword evidence="10" id="KW-1185">Reference proteome</keyword>
<keyword evidence="2 6" id="KW-0645">Protease</keyword>
<evidence type="ECO:0000256" key="7">
    <source>
        <dbReference type="SAM" id="MobiDB-lite"/>
    </source>
</evidence>
<dbReference type="PROSITE" id="PS00137">
    <property type="entry name" value="SUBTILASE_HIS"/>
    <property type="match status" value="1"/>
</dbReference>
<evidence type="ECO:0000256" key="4">
    <source>
        <dbReference type="ARBA" id="ARBA00022801"/>
    </source>
</evidence>
<evidence type="ECO:0000259" key="8">
    <source>
        <dbReference type="Pfam" id="PF00082"/>
    </source>
</evidence>
<dbReference type="InterPro" id="IPR015500">
    <property type="entry name" value="Peptidase_S8_subtilisin-rel"/>
</dbReference>
<feature type="active site" description="Charge relay system" evidence="6">
    <location>
        <position position="99"/>
    </location>
</feature>
<evidence type="ECO:0000256" key="5">
    <source>
        <dbReference type="ARBA" id="ARBA00022825"/>
    </source>
</evidence>
<reference evidence="9 10" key="1">
    <citation type="submission" date="2023-07" db="EMBL/GenBank/DDBJ databases">
        <title>Sorghum-associated microbial communities from plants grown in Nebraska, USA.</title>
        <authorList>
            <person name="Schachtman D."/>
        </authorList>
    </citation>
    <scope>NUCLEOTIDE SEQUENCE [LARGE SCALE GENOMIC DNA]</scope>
    <source>
        <strain evidence="9 10">596</strain>
    </source>
</reference>
<dbReference type="EMBL" id="JAVDSJ010000002">
    <property type="protein sequence ID" value="MDR6583922.1"/>
    <property type="molecule type" value="Genomic_DNA"/>
</dbReference>
<dbReference type="InterPro" id="IPR034061">
    <property type="entry name" value="Peptidases_S8_Autotransporter"/>
</dbReference>
<evidence type="ECO:0000256" key="6">
    <source>
        <dbReference type="PROSITE-ProRule" id="PRU01240"/>
    </source>
</evidence>
<comment type="caution">
    <text evidence="9">The sequence shown here is derived from an EMBL/GenBank/DDBJ whole genome shotgun (WGS) entry which is preliminary data.</text>
</comment>
<keyword evidence="3" id="KW-0732">Signal</keyword>
<organism evidence="9 10">
    <name type="scientific">Herbaspirillum frisingense</name>
    <dbReference type="NCBI Taxonomy" id="92645"/>
    <lineage>
        <taxon>Bacteria</taxon>
        <taxon>Pseudomonadati</taxon>
        <taxon>Pseudomonadota</taxon>
        <taxon>Betaproteobacteria</taxon>
        <taxon>Burkholderiales</taxon>
        <taxon>Oxalobacteraceae</taxon>
        <taxon>Herbaspirillum</taxon>
    </lineage>
</organism>
<dbReference type="InterPro" id="IPR036852">
    <property type="entry name" value="Peptidase_S8/S53_dom_sf"/>
</dbReference>
<dbReference type="InterPro" id="IPR050131">
    <property type="entry name" value="Peptidase_S8_subtilisin-like"/>
</dbReference>
<accession>A0ABU1PEM0</accession>
<feature type="active site" description="Charge relay system" evidence="6">
    <location>
        <position position="349"/>
    </location>
</feature>
<dbReference type="InterPro" id="IPR023828">
    <property type="entry name" value="Peptidase_S8_Ser-AS"/>
</dbReference>
<evidence type="ECO:0000313" key="9">
    <source>
        <dbReference type="EMBL" id="MDR6583922.1"/>
    </source>
</evidence>
<dbReference type="PANTHER" id="PTHR43806">
    <property type="entry name" value="PEPTIDASE S8"/>
    <property type="match status" value="1"/>
</dbReference>
<evidence type="ECO:0000256" key="3">
    <source>
        <dbReference type="ARBA" id="ARBA00022729"/>
    </source>
</evidence>
<evidence type="ECO:0000256" key="2">
    <source>
        <dbReference type="ARBA" id="ARBA00022670"/>
    </source>
</evidence>
<comment type="similarity">
    <text evidence="1 6">Belongs to the peptidase S8 family.</text>
</comment>
<proteinExistence type="inferred from homology"/>
<feature type="domain" description="Peptidase S8/S53" evidence="8">
    <location>
        <begin position="90"/>
        <end position="400"/>
    </location>
</feature>
<dbReference type="GO" id="GO:0006508">
    <property type="term" value="P:proteolysis"/>
    <property type="evidence" value="ECO:0007669"/>
    <property type="project" value="UniProtKB-KW"/>
</dbReference>
<gene>
    <name evidence="9" type="ORF">J2W50_002120</name>
</gene>
<dbReference type="InterPro" id="IPR022398">
    <property type="entry name" value="Peptidase_S8_His-AS"/>
</dbReference>
<evidence type="ECO:0000256" key="1">
    <source>
        <dbReference type="ARBA" id="ARBA00011073"/>
    </source>
</evidence>
<feature type="compositionally biased region" description="Polar residues" evidence="7">
    <location>
        <begin position="143"/>
        <end position="158"/>
    </location>
</feature>
<dbReference type="Gene3D" id="3.40.50.200">
    <property type="entry name" value="Peptidase S8/S53 domain"/>
    <property type="match status" value="1"/>
</dbReference>
<evidence type="ECO:0000313" key="10">
    <source>
        <dbReference type="Proteomes" id="UP001260715"/>
    </source>
</evidence>
<feature type="region of interest" description="Disordered" evidence="7">
    <location>
        <begin position="127"/>
        <end position="158"/>
    </location>
</feature>
<protein>
    <submittedName>
        <fullName evidence="9">Subtilisin family serine protease</fullName>
    </submittedName>
</protein>
<keyword evidence="5 6" id="KW-0720">Serine protease</keyword>
<feature type="active site" description="Charge relay system" evidence="6">
    <location>
        <position position="156"/>
    </location>
</feature>
<keyword evidence="4 6" id="KW-0378">Hydrolase</keyword>
<dbReference type="CDD" id="cd04848">
    <property type="entry name" value="Peptidases_S8_Autotransporter_serine_protease_like"/>
    <property type="match status" value="1"/>
</dbReference>
<dbReference type="PROSITE" id="PS00138">
    <property type="entry name" value="SUBTILASE_SER"/>
    <property type="match status" value="1"/>
</dbReference>
<name>A0ABU1PEM0_9BURK</name>
<dbReference type="RefSeq" id="WP_310010450.1">
    <property type="nucleotide sequence ID" value="NZ_JAVDSJ010000002.1"/>
</dbReference>
<dbReference type="PROSITE" id="PS51892">
    <property type="entry name" value="SUBTILASE"/>
    <property type="match status" value="1"/>
</dbReference>
<dbReference type="Pfam" id="PF00082">
    <property type="entry name" value="Peptidase_S8"/>
    <property type="match status" value="1"/>
</dbReference>